<feature type="domain" description="CLEC16A/TT9 C-terminal" evidence="6">
    <location>
        <begin position="365"/>
        <end position="742"/>
    </location>
</feature>
<dbReference type="GO" id="GO:0006914">
    <property type="term" value="P:autophagy"/>
    <property type="evidence" value="ECO:0007669"/>
    <property type="project" value="UniProtKB-KW"/>
</dbReference>
<dbReference type="SUPFAM" id="SSF48371">
    <property type="entry name" value="ARM repeat"/>
    <property type="match status" value="1"/>
</dbReference>
<keyword evidence="3" id="KW-0175">Coiled coil</keyword>
<dbReference type="InterPro" id="IPR045820">
    <property type="entry name" value="CLEC16A/TT9_C"/>
</dbReference>
<evidence type="ECO:0000259" key="5">
    <source>
        <dbReference type="Pfam" id="PF09758"/>
    </source>
</evidence>
<name>A0AAV5T809_9BILA</name>
<organism evidence="7 8">
    <name type="scientific">Pristionchus entomophagus</name>
    <dbReference type="NCBI Taxonomy" id="358040"/>
    <lineage>
        <taxon>Eukaryota</taxon>
        <taxon>Metazoa</taxon>
        <taxon>Ecdysozoa</taxon>
        <taxon>Nematoda</taxon>
        <taxon>Chromadorea</taxon>
        <taxon>Rhabditida</taxon>
        <taxon>Rhabditina</taxon>
        <taxon>Diplogasteromorpha</taxon>
        <taxon>Diplogasteroidea</taxon>
        <taxon>Neodiplogasteridae</taxon>
        <taxon>Pristionchus</taxon>
    </lineage>
</organism>
<dbReference type="GO" id="GO:0007034">
    <property type="term" value="P:vacuolar transport"/>
    <property type="evidence" value="ECO:0007669"/>
    <property type="project" value="TreeGrafter"/>
</dbReference>
<feature type="compositionally biased region" description="Basic and acidic residues" evidence="4">
    <location>
        <begin position="786"/>
        <end position="801"/>
    </location>
</feature>
<dbReference type="EMBL" id="BTSX01000003">
    <property type="protein sequence ID" value="GMS91072.1"/>
    <property type="molecule type" value="Genomic_DNA"/>
</dbReference>
<keyword evidence="8" id="KW-1185">Reference proteome</keyword>
<evidence type="ECO:0000313" key="7">
    <source>
        <dbReference type="EMBL" id="GMS91072.1"/>
    </source>
</evidence>
<dbReference type="InterPro" id="IPR039272">
    <property type="entry name" value="CLEC16A/TT9"/>
</dbReference>
<gene>
    <name evidence="7" type="ORF">PENTCL1PPCAC_13247</name>
</gene>
<feature type="region of interest" description="Disordered" evidence="4">
    <location>
        <begin position="419"/>
        <end position="438"/>
    </location>
</feature>
<dbReference type="AlphaFoldDB" id="A0AAV5T809"/>
<dbReference type="PANTHER" id="PTHR21481:SF0">
    <property type="entry name" value="PROTEIN CLEC16A"/>
    <property type="match status" value="1"/>
</dbReference>
<evidence type="ECO:0000256" key="3">
    <source>
        <dbReference type="SAM" id="Coils"/>
    </source>
</evidence>
<evidence type="ECO:0000313" key="8">
    <source>
        <dbReference type="Proteomes" id="UP001432027"/>
    </source>
</evidence>
<feature type="domain" description="FPL" evidence="5">
    <location>
        <begin position="57"/>
        <end position="202"/>
    </location>
</feature>
<dbReference type="Pfam" id="PF19439">
    <property type="entry name" value="CLEC16A_C"/>
    <property type="match status" value="1"/>
</dbReference>
<dbReference type="PANTHER" id="PTHR21481">
    <property type="entry name" value="PROTEIN CLEC16A"/>
    <property type="match status" value="1"/>
</dbReference>
<dbReference type="GO" id="GO:1901096">
    <property type="term" value="P:regulation of autophagosome maturation"/>
    <property type="evidence" value="ECO:0007669"/>
    <property type="project" value="TreeGrafter"/>
</dbReference>
<accession>A0AAV5T809</accession>
<reference evidence="7" key="1">
    <citation type="submission" date="2023-10" db="EMBL/GenBank/DDBJ databases">
        <title>Genome assembly of Pristionchus species.</title>
        <authorList>
            <person name="Yoshida K."/>
            <person name="Sommer R.J."/>
        </authorList>
    </citation>
    <scope>NUCLEOTIDE SEQUENCE</scope>
    <source>
        <strain evidence="7">RS0144</strain>
    </source>
</reference>
<keyword evidence="2" id="KW-0072">Autophagy</keyword>
<feature type="coiled-coil region" evidence="3">
    <location>
        <begin position="236"/>
        <end position="263"/>
    </location>
</feature>
<dbReference type="InterPro" id="IPR019155">
    <property type="entry name" value="CLEC16A/TT9_N"/>
</dbReference>
<dbReference type="Proteomes" id="UP001432027">
    <property type="component" value="Unassembled WGS sequence"/>
</dbReference>
<evidence type="ECO:0000256" key="2">
    <source>
        <dbReference type="ARBA" id="ARBA00023006"/>
    </source>
</evidence>
<comment type="similarity">
    <text evidence="1">Belongs to the CLEC16A/gop-1 family.</text>
</comment>
<sequence>SNNLNNRSQMLRRLGGYSSLWKPKNPHSLEYLKYLNGVLVKNEKVSEGNKKILVEALRAISEILIWGDQNDSSVFDFFLERQMLKHFLNIMRQDNGSLCVQLLQTLNILFENIRHETSLYFLLSNNHVNQIITHKFELRNEEIMAYYISFVKTLSLKLNQATIHFFFNESTDEFPLLTESLKLYNFSESMVRIAVRTIFLNIVRVQDEQMQKFVHGASKEYLKEVVDGIVGVSIDLDQFVRSAENVQANRDRLRSKVDELIDSFHYVGELLLLGECMEGLAALLSHRFIFPLLLNSLVPRTSDAAVLLSSVAALFSIGQFIQIVNHKELIHTVLTALLFEDSTVLASQWIRADDSFCLQAVPNKGVQGTSENRIFFNALLSALDVSMNDDYAAFFALYTVYAIFENKGDADELLTAARLPHASTRPQPDPSTRTDAEKDCDPKLMEALRLLVGAAGRSNCRLRTITLQLACLVLRHFVLALDSNELDSQIRTLAESTKKCLTGRLSEAAFVHHKDLFIDMFDEEYIEFESFRLRLDVVGHELLLPPSSSPMSGLQLNKRIPSGREEATRATLQSYLHVRKLERDMGDGCEDELPVRVGDNPLVAIDDCINLANSDLLSCTVIVSPSNERQSRFLVADQLQLILVEPAGKAGWGAVRFAGLLQDTSISGEPTDSRVLHIVVEGPPRPAGVSWRVGAARRTPLLQAKLVFDDHIRCMAGKQRLTKGRQGARELKHSALCVVLRLRPPGEGRGGGGSQIDRLQRVNPFRVVTGCAPGSVRKQNSPPAVEGRDEDAPPEDPVTKK</sequence>
<dbReference type="GO" id="GO:0016197">
    <property type="term" value="P:endosomal transport"/>
    <property type="evidence" value="ECO:0007669"/>
    <property type="project" value="TreeGrafter"/>
</dbReference>
<dbReference type="InterPro" id="IPR016024">
    <property type="entry name" value="ARM-type_fold"/>
</dbReference>
<evidence type="ECO:0000256" key="4">
    <source>
        <dbReference type="SAM" id="MobiDB-lite"/>
    </source>
</evidence>
<feature type="region of interest" description="Disordered" evidence="4">
    <location>
        <begin position="770"/>
        <end position="801"/>
    </location>
</feature>
<evidence type="ECO:0008006" key="9">
    <source>
        <dbReference type="Google" id="ProtNLM"/>
    </source>
</evidence>
<feature type="non-terminal residue" evidence="7">
    <location>
        <position position="1"/>
    </location>
</feature>
<evidence type="ECO:0000259" key="6">
    <source>
        <dbReference type="Pfam" id="PF19439"/>
    </source>
</evidence>
<protein>
    <recommendedName>
        <fullName evidence="9">FPL domain-containing protein</fullName>
    </recommendedName>
</protein>
<dbReference type="Pfam" id="PF09758">
    <property type="entry name" value="FPL"/>
    <property type="match status" value="1"/>
</dbReference>
<proteinExistence type="inferred from homology"/>
<evidence type="ECO:0000256" key="1">
    <source>
        <dbReference type="ARBA" id="ARBA00006441"/>
    </source>
</evidence>
<dbReference type="GO" id="GO:0005794">
    <property type="term" value="C:Golgi apparatus"/>
    <property type="evidence" value="ECO:0007669"/>
    <property type="project" value="TreeGrafter"/>
</dbReference>
<dbReference type="GO" id="GO:0005770">
    <property type="term" value="C:late endosome"/>
    <property type="evidence" value="ECO:0007669"/>
    <property type="project" value="TreeGrafter"/>
</dbReference>
<comment type="caution">
    <text evidence="7">The sequence shown here is derived from an EMBL/GenBank/DDBJ whole genome shotgun (WGS) entry which is preliminary data.</text>
</comment>